<protein>
    <submittedName>
        <fullName evidence="2">DUF2569 domain-containing protein</fullName>
    </submittedName>
</protein>
<feature type="transmembrane region" description="Helical" evidence="1">
    <location>
        <begin position="75"/>
        <end position="94"/>
    </location>
</feature>
<sequence>MTTEDTTLGAQALPCGIGGWLIVLAVGMVLAPVNAALNLLGVWQDNFASGFYGALTTPGSPDFHPMWRGVLLTELGYHVLMVPVLIWLAVLFFCHSRHLPRSYLLVTGLSAVYLMLDYVVVKSLLPRAPVFDDAMLKTVVGLAIALGLWAPYLFLSDRARCTFIR</sequence>
<evidence type="ECO:0000313" key="2">
    <source>
        <dbReference type="EMBL" id="MBP0481917.1"/>
    </source>
</evidence>
<keyword evidence="3" id="KW-1185">Reference proteome</keyword>
<gene>
    <name evidence="2" type="ORF">J5474_05345</name>
</gene>
<dbReference type="EMBL" id="JAGISH010000002">
    <property type="protein sequence ID" value="MBP0481917.1"/>
    <property type="molecule type" value="Genomic_DNA"/>
</dbReference>
<evidence type="ECO:0000256" key="1">
    <source>
        <dbReference type="SAM" id="Phobius"/>
    </source>
</evidence>
<keyword evidence="1" id="KW-0812">Transmembrane</keyword>
<feature type="transmembrane region" description="Helical" evidence="1">
    <location>
        <begin position="103"/>
        <end position="122"/>
    </location>
</feature>
<dbReference type="Proteomes" id="UP000675940">
    <property type="component" value="Unassembled WGS sequence"/>
</dbReference>
<reference evidence="2" key="1">
    <citation type="submission" date="2021-03" db="EMBL/GenBank/DDBJ databases">
        <title>Sagittula salina sp. nov. strain M10.9X isolated from the marine waste.</title>
        <authorList>
            <person name="Satari L."/>
            <person name="Molina-Menor E."/>
            <person name="Vidal-Verdu A."/>
            <person name="Pascual J."/>
            <person name="Pereto J."/>
            <person name="Porcar M."/>
        </authorList>
    </citation>
    <scope>NUCLEOTIDE SEQUENCE</scope>
    <source>
        <strain evidence="2">M10.9X</strain>
    </source>
</reference>
<accession>A0A940MPT8</accession>
<dbReference type="AlphaFoldDB" id="A0A940MPT8"/>
<proteinExistence type="predicted"/>
<keyword evidence="1" id="KW-1133">Transmembrane helix</keyword>
<comment type="caution">
    <text evidence="2">The sequence shown here is derived from an EMBL/GenBank/DDBJ whole genome shotgun (WGS) entry which is preliminary data.</text>
</comment>
<dbReference type="InterPro" id="IPR019690">
    <property type="entry name" value="DUF2569"/>
</dbReference>
<organism evidence="2 3">
    <name type="scientific">Sagittula salina</name>
    <dbReference type="NCBI Taxonomy" id="2820268"/>
    <lineage>
        <taxon>Bacteria</taxon>
        <taxon>Pseudomonadati</taxon>
        <taxon>Pseudomonadota</taxon>
        <taxon>Alphaproteobacteria</taxon>
        <taxon>Rhodobacterales</taxon>
        <taxon>Roseobacteraceae</taxon>
        <taxon>Sagittula</taxon>
    </lineage>
</organism>
<feature type="transmembrane region" description="Helical" evidence="1">
    <location>
        <begin position="12"/>
        <end position="33"/>
    </location>
</feature>
<dbReference type="RefSeq" id="WP_209359765.1">
    <property type="nucleotide sequence ID" value="NZ_JAGISH010000002.1"/>
</dbReference>
<feature type="transmembrane region" description="Helical" evidence="1">
    <location>
        <begin position="134"/>
        <end position="155"/>
    </location>
</feature>
<name>A0A940MPT8_9RHOB</name>
<evidence type="ECO:0000313" key="3">
    <source>
        <dbReference type="Proteomes" id="UP000675940"/>
    </source>
</evidence>
<keyword evidence="1" id="KW-0472">Membrane</keyword>
<dbReference type="Pfam" id="PF10754">
    <property type="entry name" value="DUF2569"/>
    <property type="match status" value="1"/>
</dbReference>